<dbReference type="PANTHER" id="PTHR48107">
    <property type="entry name" value="NADPH-DEPENDENT ALDEHYDE REDUCTASE-LIKE PROTEIN, CHLOROPLASTIC-RELATED"/>
    <property type="match status" value="1"/>
</dbReference>
<comment type="similarity">
    <text evidence="1">Belongs to the short-chain dehydrogenases/reductases (SDR) family.</text>
</comment>
<protein>
    <submittedName>
        <fullName evidence="3">Glucose 1-dehydrogenase</fullName>
    </submittedName>
</protein>
<dbReference type="NCBIfam" id="NF005559">
    <property type="entry name" value="PRK07231.1"/>
    <property type="match status" value="1"/>
</dbReference>
<dbReference type="PANTHER" id="PTHR48107:SF7">
    <property type="entry name" value="RE15974P"/>
    <property type="match status" value="1"/>
</dbReference>
<dbReference type="PRINTS" id="PR00080">
    <property type="entry name" value="SDRFAMILY"/>
</dbReference>
<keyword evidence="4" id="KW-1185">Reference proteome</keyword>
<dbReference type="Gene3D" id="3.40.50.720">
    <property type="entry name" value="NAD(P)-binding Rossmann-like Domain"/>
    <property type="match status" value="1"/>
</dbReference>
<dbReference type="SUPFAM" id="SSF51735">
    <property type="entry name" value="NAD(P)-binding Rossmann-fold domains"/>
    <property type="match status" value="1"/>
</dbReference>
<evidence type="ECO:0000313" key="4">
    <source>
        <dbReference type="Proteomes" id="UP001500994"/>
    </source>
</evidence>
<dbReference type="Pfam" id="PF13561">
    <property type="entry name" value="adh_short_C2"/>
    <property type="match status" value="1"/>
</dbReference>
<comment type="caution">
    <text evidence="3">The sequence shown here is derived from an EMBL/GenBank/DDBJ whole genome shotgun (WGS) entry which is preliminary data.</text>
</comment>
<organism evidence="3 4">
    <name type="scientific">Streptomyces lunalinharesii</name>
    <dbReference type="NCBI Taxonomy" id="333384"/>
    <lineage>
        <taxon>Bacteria</taxon>
        <taxon>Bacillati</taxon>
        <taxon>Actinomycetota</taxon>
        <taxon>Actinomycetes</taxon>
        <taxon>Kitasatosporales</taxon>
        <taxon>Streptomycetaceae</taxon>
        <taxon>Streptomyces</taxon>
    </lineage>
</organism>
<evidence type="ECO:0000256" key="2">
    <source>
        <dbReference type="ARBA" id="ARBA00023002"/>
    </source>
</evidence>
<dbReference type="InterPro" id="IPR002347">
    <property type="entry name" value="SDR_fam"/>
</dbReference>
<gene>
    <name evidence="3" type="ORF">GCM10009864_47340</name>
</gene>
<dbReference type="EMBL" id="BAAARK010000016">
    <property type="protein sequence ID" value="GAA2671569.1"/>
    <property type="molecule type" value="Genomic_DNA"/>
</dbReference>
<keyword evidence="2" id="KW-0560">Oxidoreductase</keyword>
<reference evidence="4" key="1">
    <citation type="journal article" date="2019" name="Int. J. Syst. Evol. Microbiol.">
        <title>The Global Catalogue of Microorganisms (GCM) 10K type strain sequencing project: providing services to taxonomists for standard genome sequencing and annotation.</title>
        <authorList>
            <consortium name="The Broad Institute Genomics Platform"/>
            <consortium name="The Broad Institute Genome Sequencing Center for Infectious Disease"/>
            <person name="Wu L."/>
            <person name="Ma J."/>
        </authorList>
    </citation>
    <scope>NUCLEOTIDE SEQUENCE [LARGE SCALE GENOMIC DNA]</scope>
    <source>
        <strain evidence="4">JCM 16374</strain>
    </source>
</reference>
<accession>A0ABP6ERB4</accession>
<name>A0ABP6ERB4_9ACTN</name>
<evidence type="ECO:0000256" key="1">
    <source>
        <dbReference type="ARBA" id="ARBA00006484"/>
    </source>
</evidence>
<dbReference type="PRINTS" id="PR00081">
    <property type="entry name" value="GDHRDH"/>
</dbReference>
<sequence length="249" mass="25296">MVDLNGRVALVTGGGKGIGQGISHALAAAGASVAVNYATDRTAADLTVADIVGSGGKAVAVTGDVGNPDDVERMFARAGNVLGPVDTLVNNAALYSFQPFEDVTLSDFDRHYRTNVLGVFLTCQTFVKQAPEAGGSIVNISTSDISSNNPGSALYTSTKGALTTLTTVLANELGPRNIRVNAVAPGATDTDGARALGLINDENVARVAAITPLGRLGHPDDIGSVVAFLASQDAAWITGDVIFASGGLR</sequence>
<proteinExistence type="inferred from homology"/>
<dbReference type="InterPro" id="IPR036291">
    <property type="entry name" value="NAD(P)-bd_dom_sf"/>
</dbReference>
<dbReference type="Proteomes" id="UP001500994">
    <property type="component" value="Unassembled WGS sequence"/>
</dbReference>
<evidence type="ECO:0000313" key="3">
    <source>
        <dbReference type="EMBL" id="GAA2671569.1"/>
    </source>
</evidence>
<dbReference type="RefSeq" id="WP_344579301.1">
    <property type="nucleotide sequence ID" value="NZ_BAAARK010000016.1"/>
</dbReference>